<evidence type="ECO:0000313" key="2">
    <source>
        <dbReference type="EMBL" id="MFJ6035803.1"/>
    </source>
</evidence>
<protein>
    <submittedName>
        <fullName evidence="2">Uncharacterized protein</fullName>
    </submittedName>
</protein>
<evidence type="ECO:0000313" key="3">
    <source>
        <dbReference type="Proteomes" id="UP001617907"/>
    </source>
</evidence>
<dbReference type="Proteomes" id="UP001617907">
    <property type="component" value="Unassembled WGS sequence"/>
</dbReference>
<name>A0ABW8H6L2_9ACTN</name>
<feature type="compositionally biased region" description="Basic and acidic residues" evidence="1">
    <location>
        <begin position="1"/>
        <end position="14"/>
    </location>
</feature>
<feature type="region of interest" description="Disordered" evidence="1">
    <location>
        <begin position="1"/>
        <end position="21"/>
    </location>
</feature>
<comment type="caution">
    <text evidence="2">The sequence shown here is derived from an EMBL/GenBank/DDBJ whole genome shotgun (WGS) entry which is preliminary data.</text>
</comment>
<gene>
    <name evidence="2" type="ORF">ACIQFM_06060</name>
</gene>
<proteinExistence type="predicted"/>
<dbReference type="RefSeq" id="WP_350890867.1">
    <property type="nucleotide sequence ID" value="NZ_JBEOTR010000012.1"/>
</dbReference>
<reference evidence="2 3" key="1">
    <citation type="submission" date="2024-10" db="EMBL/GenBank/DDBJ databases">
        <title>The Natural Products Discovery Center: Release of the First 8490 Sequenced Strains for Exploring Actinobacteria Biosynthetic Diversity.</title>
        <authorList>
            <person name="Kalkreuter E."/>
            <person name="Kautsar S.A."/>
            <person name="Yang D."/>
            <person name="Bader C.D."/>
            <person name="Teijaro C.N."/>
            <person name="Fluegel L."/>
            <person name="Davis C.M."/>
            <person name="Simpson J.R."/>
            <person name="Lauterbach L."/>
            <person name="Steele A.D."/>
            <person name="Gui C."/>
            <person name="Meng S."/>
            <person name="Li G."/>
            <person name="Viehrig K."/>
            <person name="Ye F."/>
            <person name="Su P."/>
            <person name="Kiefer A.F."/>
            <person name="Nichols A."/>
            <person name="Cepeda A.J."/>
            <person name="Yan W."/>
            <person name="Fan B."/>
            <person name="Jiang Y."/>
            <person name="Adhikari A."/>
            <person name="Zheng C.-J."/>
            <person name="Schuster L."/>
            <person name="Cowan T.M."/>
            <person name="Smanski M.J."/>
            <person name="Chevrette M.G."/>
            <person name="De Carvalho L.P.S."/>
            <person name="Shen B."/>
        </authorList>
    </citation>
    <scope>NUCLEOTIDE SEQUENCE [LARGE SCALE GENOMIC DNA]</scope>
    <source>
        <strain evidence="2 3">NPDC093086</strain>
    </source>
</reference>
<accession>A0ABW8H6L2</accession>
<sequence length="74" mass="8708">MRRPWARELPRDELSGDEVEELHSPIYTEASDLEICQMADRGDPVADEIFYSWPTERQRAASQAVDQAWQEQWD</sequence>
<organism evidence="2 3">
    <name type="scientific">Streptomyces ardesiacus</name>
    <dbReference type="NCBI Taxonomy" id="285564"/>
    <lineage>
        <taxon>Bacteria</taxon>
        <taxon>Bacillati</taxon>
        <taxon>Actinomycetota</taxon>
        <taxon>Actinomycetes</taxon>
        <taxon>Kitasatosporales</taxon>
        <taxon>Streptomycetaceae</taxon>
        <taxon>Streptomyces</taxon>
    </lineage>
</organism>
<evidence type="ECO:0000256" key="1">
    <source>
        <dbReference type="SAM" id="MobiDB-lite"/>
    </source>
</evidence>
<dbReference type="EMBL" id="JBIVPC010000003">
    <property type="protein sequence ID" value="MFJ6035803.1"/>
    <property type="molecule type" value="Genomic_DNA"/>
</dbReference>
<keyword evidence="3" id="KW-1185">Reference proteome</keyword>